<proteinExistence type="predicted"/>
<dbReference type="CDD" id="cd24032">
    <property type="entry name" value="ASKHA_NBD_TsaB"/>
    <property type="match status" value="1"/>
</dbReference>
<dbReference type="AlphaFoldDB" id="W4LW74"/>
<accession>W4LW74</accession>
<dbReference type="PATRIC" id="fig|1429438.4.peg.1167"/>
<dbReference type="PANTHER" id="PTHR11735">
    <property type="entry name" value="TRNA N6-ADENOSINE THREONYLCARBAMOYLTRANSFERASE"/>
    <property type="match status" value="1"/>
</dbReference>
<keyword evidence="3" id="KW-1185">Reference proteome</keyword>
<dbReference type="HOGENOM" id="CLU_064886_0_0_7"/>
<dbReference type="GO" id="GO:0005829">
    <property type="term" value="C:cytosol"/>
    <property type="evidence" value="ECO:0007669"/>
    <property type="project" value="TreeGrafter"/>
</dbReference>
<dbReference type="EMBL" id="AZHW01000182">
    <property type="protein sequence ID" value="ETX02016.1"/>
    <property type="molecule type" value="Genomic_DNA"/>
</dbReference>
<dbReference type="GO" id="GO:0002949">
    <property type="term" value="P:tRNA threonylcarbamoyladenosine modification"/>
    <property type="evidence" value="ECO:0007669"/>
    <property type="project" value="InterPro"/>
</dbReference>
<dbReference type="InterPro" id="IPR022496">
    <property type="entry name" value="T6A_TsaB"/>
</dbReference>
<evidence type="ECO:0000259" key="1">
    <source>
        <dbReference type="Pfam" id="PF00814"/>
    </source>
</evidence>
<evidence type="ECO:0000313" key="3">
    <source>
        <dbReference type="Proteomes" id="UP000019141"/>
    </source>
</evidence>
<protein>
    <recommendedName>
        <fullName evidence="1">Gcp-like domain-containing protein</fullName>
    </recommendedName>
</protein>
<dbReference type="NCBIfam" id="TIGR03725">
    <property type="entry name" value="T6A_YeaZ"/>
    <property type="match status" value="1"/>
</dbReference>
<dbReference type="InterPro" id="IPR000905">
    <property type="entry name" value="Gcp-like_dom"/>
</dbReference>
<dbReference type="PANTHER" id="PTHR11735:SF11">
    <property type="entry name" value="TRNA THREONYLCARBAMOYLADENOSINE BIOSYNTHESIS PROTEIN TSAB"/>
    <property type="match status" value="1"/>
</dbReference>
<sequence>MQEPSDTLILGIDTTGPADSVALARGEHIVASLSLRQSPMSSRPLLRLIDVLCAQARCALADVTALAVNVGPGAFTGLRVGLATAQGLAVAYGKPLLGCTAFELLISLVPSWQGALCPVVQARKGEVYAALYHRDGELGTLEEKQPGMVVTPEALCALIHEPTLFLGSGVIAYRSALTAALSSDAVCLDLVEARTGLAASVARWGAARGQLGQERLKEDPLRVQPFYIRPADARLPRIAANAAGMTSVETGGAAVPHRGGITR</sequence>
<dbReference type="Proteomes" id="UP000019141">
    <property type="component" value="Unassembled WGS sequence"/>
</dbReference>
<reference evidence="2 3" key="1">
    <citation type="journal article" date="2014" name="Nature">
        <title>An environmental bacterial taxon with a large and distinct metabolic repertoire.</title>
        <authorList>
            <person name="Wilson M.C."/>
            <person name="Mori T."/>
            <person name="Ruckert C."/>
            <person name="Uria A.R."/>
            <person name="Helf M.J."/>
            <person name="Takada K."/>
            <person name="Gernert C."/>
            <person name="Steffens U.A."/>
            <person name="Heycke N."/>
            <person name="Schmitt S."/>
            <person name="Rinke C."/>
            <person name="Helfrich E.J."/>
            <person name="Brachmann A.O."/>
            <person name="Gurgui C."/>
            <person name="Wakimoto T."/>
            <person name="Kracht M."/>
            <person name="Crusemann M."/>
            <person name="Hentschel U."/>
            <person name="Abe I."/>
            <person name="Matsunaga S."/>
            <person name="Kalinowski J."/>
            <person name="Takeyama H."/>
            <person name="Piel J."/>
        </authorList>
    </citation>
    <scope>NUCLEOTIDE SEQUENCE [LARGE SCALE GENOMIC DNA]</scope>
    <source>
        <strain evidence="3">TSY1</strain>
    </source>
</reference>
<comment type="caution">
    <text evidence="2">The sequence shown here is derived from an EMBL/GenBank/DDBJ whole genome shotgun (WGS) entry which is preliminary data.</text>
</comment>
<evidence type="ECO:0000313" key="2">
    <source>
        <dbReference type="EMBL" id="ETX02016.1"/>
    </source>
</evidence>
<dbReference type="SUPFAM" id="SSF53067">
    <property type="entry name" value="Actin-like ATPase domain"/>
    <property type="match status" value="2"/>
</dbReference>
<gene>
    <name evidence="2" type="ORF">ETSY1_05125</name>
</gene>
<dbReference type="InterPro" id="IPR043129">
    <property type="entry name" value="ATPase_NBD"/>
</dbReference>
<name>W4LW74_ENTF1</name>
<dbReference type="Pfam" id="PF00814">
    <property type="entry name" value="TsaD"/>
    <property type="match status" value="1"/>
</dbReference>
<organism evidence="2 3">
    <name type="scientific">Entotheonella factor</name>
    <dbReference type="NCBI Taxonomy" id="1429438"/>
    <lineage>
        <taxon>Bacteria</taxon>
        <taxon>Pseudomonadati</taxon>
        <taxon>Nitrospinota/Tectimicrobiota group</taxon>
        <taxon>Candidatus Tectimicrobiota</taxon>
        <taxon>Candidatus Entotheonellia</taxon>
        <taxon>Candidatus Entotheonellales</taxon>
        <taxon>Candidatus Entotheonellaceae</taxon>
        <taxon>Candidatus Entotheonella</taxon>
    </lineage>
</organism>
<feature type="domain" description="Gcp-like" evidence="1">
    <location>
        <begin position="42"/>
        <end position="137"/>
    </location>
</feature>
<dbReference type="Gene3D" id="3.30.420.40">
    <property type="match status" value="2"/>
</dbReference>